<keyword evidence="2" id="KW-1185">Reference proteome</keyword>
<sequence>LNPDPTLLLADLLGYIVTLFPAPSWTSIRPPPRVMSVEKSYTSSSAQRDDTIWTDTAAVLAPRLLTIRDRISILDRSTARSPIMGVDCRDHLLLLTRSRGAKCVLGRFGTSDWVVRDGRSAVGIGK</sequence>
<dbReference type="EMBL" id="AGNL01047728">
    <property type="protein sequence ID" value="EJK46487.1"/>
    <property type="molecule type" value="Genomic_DNA"/>
</dbReference>
<evidence type="ECO:0000313" key="1">
    <source>
        <dbReference type="EMBL" id="EJK46487.1"/>
    </source>
</evidence>
<evidence type="ECO:0000313" key="2">
    <source>
        <dbReference type="Proteomes" id="UP000266841"/>
    </source>
</evidence>
<dbReference type="AlphaFoldDB" id="K0RII8"/>
<proteinExistence type="predicted"/>
<organism evidence="1 2">
    <name type="scientific">Thalassiosira oceanica</name>
    <name type="common">Marine diatom</name>
    <dbReference type="NCBI Taxonomy" id="159749"/>
    <lineage>
        <taxon>Eukaryota</taxon>
        <taxon>Sar</taxon>
        <taxon>Stramenopiles</taxon>
        <taxon>Ochrophyta</taxon>
        <taxon>Bacillariophyta</taxon>
        <taxon>Coscinodiscophyceae</taxon>
        <taxon>Thalassiosirophycidae</taxon>
        <taxon>Thalassiosirales</taxon>
        <taxon>Thalassiosiraceae</taxon>
        <taxon>Thalassiosira</taxon>
    </lineage>
</organism>
<dbReference type="Proteomes" id="UP000266841">
    <property type="component" value="Unassembled WGS sequence"/>
</dbReference>
<reference evidence="1 2" key="1">
    <citation type="journal article" date="2012" name="Genome Biol.">
        <title>Genome and low-iron response of an oceanic diatom adapted to chronic iron limitation.</title>
        <authorList>
            <person name="Lommer M."/>
            <person name="Specht M."/>
            <person name="Roy A.S."/>
            <person name="Kraemer L."/>
            <person name="Andreson R."/>
            <person name="Gutowska M.A."/>
            <person name="Wolf J."/>
            <person name="Bergner S.V."/>
            <person name="Schilhabel M.B."/>
            <person name="Klostermeier U.C."/>
            <person name="Beiko R.G."/>
            <person name="Rosenstiel P."/>
            <person name="Hippler M."/>
            <person name="Laroche J."/>
        </authorList>
    </citation>
    <scope>NUCLEOTIDE SEQUENCE [LARGE SCALE GENOMIC DNA]</scope>
    <source>
        <strain evidence="1 2">CCMP1005</strain>
    </source>
</reference>
<protein>
    <submittedName>
        <fullName evidence="1">Uncharacterized protein</fullName>
    </submittedName>
</protein>
<name>K0RII8_THAOC</name>
<comment type="caution">
    <text evidence="1">The sequence shown here is derived from an EMBL/GenBank/DDBJ whole genome shotgun (WGS) entry which is preliminary data.</text>
</comment>
<gene>
    <name evidence="1" type="ORF">THAOC_34840</name>
</gene>
<accession>K0RII8</accession>
<feature type="non-terminal residue" evidence="1">
    <location>
        <position position="1"/>
    </location>
</feature>